<gene>
    <name evidence="1" type="ORF">QBC33DRAFT_145574</name>
</gene>
<dbReference type="Proteomes" id="UP001244011">
    <property type="component" value="Unassembled WGS sequence"/>
</dbReference>
<evidence type="ECO:0000313" key="2">
    <source>
        <dbReference type="Proteomes" id="UP001244011"/>
    </source>
</evidence>
<dbReference type="AlphaFoldDB" id="A0AAJ0BY53"/>
<accession>A0AAJ0BY53</accession>
<proteinExistence type="predicted"/>
<protein>
    <submittedName>
        <fullName evidence="1">Uncharacterized protein</fullName>
    </submittedName>
</protein>
<dbReference type="GeneID" id="85305320"/>
<comment type="caution">
    <text evidence="1">The sequence shown here is derived from an EMBL/GenBank/DDBJ whole genome shotgun (WGS) entry which is preliminary data.</text>
</comment>
<name>A0AAJ0BY53_9PEZI</name>
<organism evidence="1 2">
    <name type="scientific">Phialemonium atrogriseum</name>
    <dbReference type="NCBI Taxonomy" id="1093897"/>
    <lineage>
        <taxon>Eukaryota</taxon>
        <taxon>Fungi</taxon>
        <taxon>Dikarya</taxon>
        <taxon>Ascomycota</taxon>
        <taxon>Pezizomycotina</taxon>
        <taxon>Sordariomycetes</taxon>
        <taxon>Sordariomycetidae</taxon>
        <taxon>Cephalothecales</taxon>
        <taxon>Cephalothecaceae</taxon>
        <taxon>Phialemonium</taxon>
    </lineage>
</organism>
<dbReference type="EMBL" id="MU839015">
    <property type="protein sequence ID" value="KAK1765558.1"/>
    <property type="molecule type" value="Genomic_DNA"/>
</dbReference>
<reference evidence="1" key="1">
    <citation type="submission" date="2023-06" db="EMBL/GenBank/DDBJ databases">
        <title>Genome-scale phylogeny and comparative genomics of the fungal order Sordariales.</title>
        <authorList>
            <consortium name="Lawrence Berkeley National Laboratory"/>
            <person name="Hensen N."/>
            <person name="Bonometti L."/>
            <person name="Westerberg I."/>
            <person name="Brannstrom I.O."/>
            <person name="Guillou S."/>
            <person name="Cros-Aarteil S."/>
            <person name="Calhoun S."/>
            <person name="Haridas S."/>
            <person name="Kuo A."/>
            <person name="Mondo S."/>
            <person name="Pangilinan J."/>
            <person name="Riley R."/>
            <person name="Labutti K."/>
            <person name="Andreopoulos B."/>
            <person name="Lipzen A."/>
            <person name="Chen C."/>
            <person name="Yanf M."/>
            <person name="Daum C."/>
            <person name="Ng V."/>
            <person name="Clum A."/>
            <person name="Steindorff A."/>
            <person name="Ohm R."/>
            <person name="Martin F."/>
            <person name="Silar P."/>
            <person name="Natvig D."/>
            <person name="Lalanne C."/>
            <person name="Gautier V."/>
            <person name="Ament-Velasquez S.L."/>
            <person name="Kruys A."/>
            <person name="Hutchinson M.I."/>
            <person name="Powell A.J."/>
            <person name="Barry K."/>
            <person name="Miller A.N."/>
            <person name="Grigoriev I.V."/>
            <person name="Debuchy R."/>
            <person name="Gladieux P."/>
            <person name="Thoren M.H."/>
            <person name="Johannesson H."/>
        </authorList>
    </citation>
    <scope>NUCLEOTIDE SEQUENCE</scope>
    <source>
        <strain evidence="1">8032-3</strain>
    </source>
</reference>
<dbReference type="RefSeq" id="XP_060281771.1">
    <property type="nucleotide sequence ID" value="XM_060422133.1"/>
</dbReference>
<sequence length="206" mass="23107">MHLGRDWEVPSSISNSFKTHASGGIHGISDRPSPCFFGGFRMPARWYVRIPEMRTYLGLRPCTLARNHLTSDQLCRCLRSGCRRRNRNDLPDFPLRAECVKSPCDGRLAAQESRSTNQVTTCFPDRISTCPSFICSLFGLLSTCRGLIPPLGLQVHSGSGFAIYLSLSFCGDGYRFPRFSRTPSPIWTCRGRDCCRLLVQPTTHTP</sequence>
<keyword evidence="2" id="KW-1185">Reference proteome</keyword>
<evidence type="ECO:0000313" key="1">
    <source>
        <dbReference type="EMBL" id="KAK1765558.1"/>
    </source>
</evidence>